<evidence type="ECO:0000313" key="2">
    <source>
        <dbReference type="Proteomes" id="UP001519460"/>
    </source>
</evidence>
<dbReference type="AlphaFoldDB" id="A0ABD0JJE4"/>
<accession>A0ABD0JJE4</accession>
<dbReference type="Proteomes" id="UP001519460">
    <property type="component" value="Unassembled WGS sequence"/>
</dbReference>
<name>A0ABD0JJE4_9CAEN</name>
<gene>
    <name evidence="1" type="ORF">BaRGS_00033927</name>
</gene>
<organism evidence="1 2">
    <name type="scientific">Batillaria attramentaria</name>
    <dbReference type="NCBI Taxonomy" id="370345"/>
    <lineage>
        <taxon>Eukaryota</taxon>
        <taxon>Metazoa</taxon>
        <taxon>Spiralia</taxon>
        <taxon>Lophotrochozoa</taxon>
        <taxon>Mollusca</taxon>
        <taxon>Gastropoda</taxon>
        <taxon>Caenogastropoda</taxon>
        <taxon>Sorbeoconcha</taxon>
        <taxon>Cerithioidea</taxon>
        <taxon>Batillariidae</taxon>
        <taxon>Batillaria</taxon>
    </lineage>
</organism>
<sequence length="96" mass="11012">MYFSLHILTKSAAYSCWYAHTSDGHSSNLPSLQTWSAGDDHAETRVTQRLEITAHKYERRLRHNGWMKNPQSDIHCLEVSVQTHRSESALANELSD</sequence>
<comment type="caution">
    <text evidence="1">The sequence shown here is derived from an EMBL/GenBank/DDBJ whole genome shotgun (WGS) entry which is preliminary data.</text>
</comment>
<evidence type="ECO:0000313" key="1">
    <source>
        <dbReference type="EMBL" id="KAK7474855.1"/>
    </source>
</evidence>
<reference evidence="1 2" key="1">
    <citation type="journal article" date="2023" name="Sci. Data">
        <title>Genome assembly of the Korean intertidal mud-creeper Batillaria attramentaria.</title>
        <authorList>
            <person name="Patra A.K."/>
            <person name="Ho P.T."/>
            <person name="Jun S."/>
            <person name="Lee S.J."/>
            <person name="Kim Y."/>
            <person name="Won Y.J."/>
        </authorList>
    </citation>
    <scope>NUCLEOTIDE SEQUENCE [LARGE SCALE GENOMIC DNA]</scope>
    <source>
        <strain evidence="1">Wonlab-2016</strain>
    </source>
</reference>
<proteinExistence type="predicted"/>
<dbReference type="EMBL" id="JACVVK020000423">
    <property type="protein sequence ID" value="KAK7474855.1"/>
    <property type="molecule type" value="Genomic_DNA"/>
</dbReference>
<keyword evidence="2" id="KW-1185">Reference proteome</keyword>
<protein>
    <submittedName>
        <fullName evidence="1">Uncharacterized protein</fullName>
    </submittedName>
</protein>